<evidence type="ECO:0000313" key="3">
    <source>
        <dbReference type="Proteomes" id="UP000591626"/>
    </source>
</evidence>
<dbReference type="AlphaFoldDB" id="A0AAP6XMV3"/>
<evidence type="ECO:0000313" key="4">
    <source>
        <dbReference type="Proteomes" id="UP000683520"/>
    </source>
</evidence>
<gene>
    <name evidence="1" type="ORF">HC138_07050</name>
    <name evidence="2" type="ORF">I6L55_04730</name>
</gene>
<dbReference type="RefSeq" id="WP_070421918.1">
    <property type="nucleotide sequence ID" value="NZ_CP047198.1"/>
</dbReference>
<dbReference type="EMBL" id="CP077302">
    <property type="protein sequence ID" value="QXB19373.1"/>
    <property type="molecule type" value="Genomic_DNA"/>
</dbReference>
<reference evidence="1 3" key="1">
    <citation type="submission" date="2020-03" db="EMBL/GenBank/DDBJ databases">
        <title>Draft genome sequences of bacterial isolates from the female urobiome.</title>
        <authorList>
            <person name="Miller-Ensminger T."/>
            <person name="Wolfe A.J."/>
            <person name="Putonti C."/>
        </authorList>
    </citation>
    <scope>NUCLEOTIDE SEQUENCE [LARGE SCALE GENOMIC DNA]</scope>
    <source>
        <strain evidence="1 3">UMB8490</strain>
    </source>
</reference>
<organism evidence="1 3">
    <name type="scientific">Corynebacterium coyleae</name>
    <dbReference type="NCBI Taxonomy" id="53374"/>
    <lineage>
        <taxon>Bacteria</taxon>
        <taxon>Bacillati</taxon>
        <taxon>Actinomycetota</taxon>
        <taxon>Actinomycetes</taxon>
        <taxon>Mycobacteriales</taxon>
        <taxon>Corynebacteriaceae</taxon>
        <taxon>Corynebacterium</taxon>
    </lineage>
</organism>
<reference evidence="2 4" key="2">
    <citation type="submission" date="2021-06" db="EMBL/GenBank/DDBJ databases">
        <title>FDA dAtabase for Regulatory Grade micrObial Sequences (FDA-ARGOS): Supporting development and validation of Infectious Disease Dx tests.</title>
        <authorList>
            <person name="Sproer C."/>
            <person name="Gronow S."/>
            <person name="Severitt S."/>
            <person name="Schroder I."/>
            <person name="Tallon L."/>
            <person name="Sadzewicz L."/>
            <person name="Zhao X."/>
            <person name="Boylan J."/>
            <person name="Ott S."/>
            <person name="Bowen H."/>
            <person name="Vavikolanu K."/>
            <person name="Mehta A."/>
            <person name="Aluvathingal J."/>
            <person name="Nadendla S."/>
            <person name="Lowell S."/>
            <person name="Myers T."/>
            <person name="Yan Y."/>
        </authorList>
    </citation>
    <scope>NUCLEOTIDE SEQUENCE [LARGE SCALE GENOMIC DNA]</scope>
    <source>
        <strain evidence="2 4">FDAARGOS 1425</strain>
    </source>
</reference>
<dbReference type="GeneID" id="92749486"/>
<keyword evidence="4" id="KW-1185">Reference proteome</keyword>
<dbReference type="Proteomes" id="UP000591626">
    <property type="component" value="Unassembled WGS sequence"/>
</dbReference>
<dbReference type="EMBL" id="JAAUVV010000012">
    <property type="protein sequence ID" value="NJJ04102.1"/>
    <property type="molecule type" value="Genomic_DNA"/>
</dbReference>
<name>A0AAP6XMV3_9CORY</name>
<evidence type="ECO:0000313" key="1">
    <source>
        <dbReference type="EMBL" id="NJJ04102.1"/>
    </source>
</evidence>
<sequence length="144" mass="15167">MSDLSKLLDASTRSKLVEDLTQLTETTVANQSGLTGMALKSAIAAGKKADADAVSKGLNKFLPDLVESLNPHWNAFKASGQQDFGGFLAANEDSVIDSVLKAGDTAIESMPSALKKVYSTLRGKAKKIVSPALPDLGRVVEKYA</sequence>
<protein>
    <submittedName>
        <fullName evidence="1">Uncharacterized protein</fullName>
    </submittedName>
</protein>
<accession>A0AAP6XMV3</accession>
<proteinExistence type="predicted"/>
<dbReference type="Pfam" id="PF21893">
    <property type="entry name" value="DUF6918"/>
    <property type="match status" value="1"/>
</dbReference>
<dbReference type="InterPro" id="IPR054211">
    <property type="entry name" value="DUF6918"/>
</dbReference>
<dbReference type="Proteomes" id="UP000683520">
    <property type="component" value="Chromosome"/>
</dbReference>
<evidence type="ECO:0000313" key="2">
    <source>
        <dbReference type="EMBL" id="QXB19373.1"/>
    </source>
</evidence>